<dbReference type="EMBL" id="GBXM01053560">
    <property type="protein sequence ID" value="JAH55017.1"/>
    <property type="molecule type" value="Transcribed_RNA"/>
</dbReference>
<name>A0A0E9TNH4_ANGAN</name>
<organism evidence="1">
    <name type="scientific">Anguilla anguilla</name>
    <name type="common">European freshwater eel</name>
    <name type="synonym">Muraena anguilla</name>
    <dbReference type="NCBI Taxonomy" id="7936"/>
    <lineage>
        <taxon>Eukaryota</taxon>
        <taxon>Metazoa</taxon>
        <taxon>Chordata</taxon>
        <taxon>Craniata</taxon>
        <taxon>Vertebrata</taxon>
        <taxon>Euteleostomi</taxon>
        <taxon>Actinopterygii</taxon>
        <taxon>Neopterygii</taxon>
        <taxon>Teleostei</taxon>
        <taxon>Anguilliformes</taxon>
        <taxon>Anguillidae</taxon>
        <taxon>Anguilla</taxon>
    </lineage>
</organism>
<dbReference type="AlphaFoldDB" id="A0A0E9TNH4"/>
<evidence type="ECO:0000313" key="1">
    <source>
        <dbReference type="EMBL" id="JAH55017.1"/>
    </source>
</evidence>
<proteinExistence type="predicted"/>
<accession>A0A0E9TNH4</accession>
<protein>
    <submittedName>
        <fullName evidence="1">Uncharacterized protein</fullName>
    </submittedName>
</protein>
<reference evidence="1" key="1">
    <citation type="submission" date="2014-11" db="EMBL/GenBank/DDBJ databases">
        <authorList>
            <person name="Amaro Gonzalez C."/>
        </authorList>
    </citation>
    <scope>NUCLEOTIDE SEQUENCE</scope>
</reference>
<sequence length="41" mass="4499">MSVFVSSSNFPHKITSSSVHQMATFSFTTVCEESESSEIPD</sequence>
<reference evidence="1" key="2">
    <citation type="journal article" date="2015" name="Fish Shellfish Immunol.">
        <title>Early steps in the European eel (Anguilla anguilla)-Vibrio vulnificus interaction in the gills: Role of the RtxA13 toxin.</title>
        <authorList>
            <person name="Callol A."/>
            <person name="Pajuelo D."/>
            <person name="Ebbesson L."/>
            <person name="Teles M."/>
            <person name="MacKenzie S."/>
            <person name="Amaro C."/>
        </authorList>
    </citation>
    <scope>NUCLEOTIDE SEQUENCE</scope>
</reference>